<dbReference type="PANTHER" id="PTHR34094">
    <property type="match status" value="1"/>
</dbReference>
<dbReference type="PATRIC" id="fig|359131.3.peg.4684"/>
<dbReference type="OrthoDB" id="3252095at2"/>
<dbReference type="AlphaFoldDB" id="A0A0F2TFV9"/>
<evidence type="ECO:0000313" key="2">
    <source>
        <dbReference type="EMBL" id="KJS60587.1"/>
    </source>
</evidence>
<dbReference type="Proteomes" id="UP000033699">
    <property type="component" value="Unassembled WGS sequence"/>
</dbReference>
<dbReference type="InterPro" id="IPR025164">
    <property type="entry name" value="Toastrack_DUF4097"/>
</dbReference>
<sequence length="279" mass="29058">MPSYETNGPISATFDFEIGTVRITAGKRADAVVEVRPTSDSREADVKAAQLTQVDFTGGRLVVKGPKQRTVFSSKKGSIDLQVELPAGSEVELDSPMADVVTEGPLGDLRLKTSMGRVQVDRATSVRLKADMGDIRLGTVAGDTEVSGAGRIEIGTVTGTLTVKNSNGDTEVDEVHGELTANASNGRIHVGLAEAGVDAKTANGHIRVGQVVRGKVFLQAGVGDVEVGVAEGTAAFLDVHSKFGAVRSDLGTTEGPGDARETVEVHGRTQVGSIVIRRA</sequence>
<evidence type="ECO:0000259" key="1">
    <source>
        <dbReference type="Pfam" id="PF13349"/>
    </source>
</evidence>
<dbReference type="PANTHER" id="PTHR34094:SF1">
    <property type="entry name" value="PROTEIN FAM185A"/>
    <property type="match status" value="1"/>
</dbReference>
<reference evidence="2 3" key="1">
    <citation type="submission" date="2015-02" db="EMBL/GenBank/DDBJ databases">
        <authorList>
            <person name="Ju K.-S."/>
            <person name="Doroghazi J.R."/>
            <person name="Metcalf W."/>
        </authorList>
    </citation>
    <scope>NUCLEOTIDE SEQUENCE [LARGE SCALE GENOMIC DNA]</scope>
    <source>
        <strain evidence="2 3">ATCC 31215</strain>
    </source>
</reference>
<organism evidence="2 3">
    <name type="scientific">Streptomyces rubellomurinus (strain ATCC 31215)</name>
    <dbReference type="NCBI Taxonomy" id="359131"/>
    <lineage>
        <taxon>Bacteria</taxon>
        <taxon>Bacillati</taxon>
        <taxon>Actinomycetota</taxon>
        <taxon>Actinomycetes</taxon>
        <taxon>Kitasatosporales</taxon>
        <taxon>Streptomycetaceae</taxon>
        <taxon>Streptomyces</taxon>
    </lineage>
</organism>
<feature type="domain" description="DUF4097" evidence="1">
    <location>
        <begin position="19"/>
        <end position="250"/>
    </location>
</feature>
<proteinExistence type="predicted"/>
<comment type="caution">
    <text evidence="2">The sequence shown here is derived from an EMBL/GenBank/DDBJ whole genome shotgun (WGS) entry which is preliminary data.</text>
</comment>
<dbReference type="RefSeq" id="WP_045698770.1">
    <property type="nucleotide sequence ID" value="NZ_JZKH01000040.1"/>
</dbReference>
<keyword evidence="3" id="KW-1185">Reference proteome</keyword>
<evidence type="ECO:0000313" key="3">
    <source>
        <dbReference type="Proteomes" id="UP000033699"/>
    </source>
</evidence>
<dbReference type="Pfam" id="PF13349">
    <property type="entry name" value="DUF4097"/>
    <property type="match status" value="1"/>
</dbReference>
<name>A0A0F2TFV9_STRR3</name>
<gene>
    <name evidence="2" type="ORF">VM95_20045</name>
</gene>
<dbReference type="EMBL" id="JZKH01000040">
    <property type="protein sequence ID" value="KJS60587.1"/>
    <property type="molecule type" value="Genomic_DNA"/>
</dbReference>
<protein>
    <recommendedName>
        <fullName evidence="1">DUF4097 domain-containing protein</fullName>
    </recommendedName>
</protein>
<accession>A0A0F2TFV9</accession>